<comment type="caution">
    <text evidence="3">The sequence shown here is derived from an EMBL/GenBank/DDBJ whole genome shotgun (WGS) entry which is preliminary data.</text>
</comment>
<dbReference type="AlphaFoldDB" id="A0A0R1YC18"/>
<name>A0A0R1YC18_9LACO</name>
<feature type="transmembrane region" description="Helical" evidence="1">
    <location>
        <begin position="111"/>
        <end position="131"/>
    </location>
</feature>
<protein>
    <recommendedName>
        <fullName evidence="2">HTH cro/C1-type domain-containing protein</fullName>
    </recommendedName>
</protein>
<dbReference type="GO" id="GO:0003677">
    <property type="term" value="F:DNA binding"/>
    <property type="evidence" value="ECO:0007669"/>
    <property type="project" value="InterPro"/>
</dbReference>
<gene>
    <name evidence="3" type="ORF">FD47_GL002992</name>
</gene>
<dbReference type="Gene3D" id="1.10.260.40">
    <property type="entry name" value="lambda repressor-like DNA-binding domains"/>
    <property type="match status" value="1"/>
</dbReference>
<keyword evidence="1" id="KW-0472">Membrane</keyword>
<feature type="transmembrane region" description="Helical" evidence="1">
    <location>
        <begin position="191"/>
        <end position="214"/>
    </location>
</feature>
<evidence type="ECO:0000256" key="1">
    <source>
        <dbReference type="SAM" id="Phobius"/>
    </source>
</evidence>
<dbReference type="EMBL" id="AZFZ01000097">
    <property type="protein sequence ID" value="KRM39871.1"/>
    <property type="molecule type" value="Genomic_DNA"/>
</dbReference>
<feature type="domain" description="HTH cro/C1-type" evidence="2">
    <location>
        <begin position="54"/>
        <end position="90"/>
    </location>
</feature>
<evidence type="ECO:0000313" key="3">
    <source>
        <dbReference type="EMBL" id="KRM39871.1"/>
    </source>
</evidence>
<reference evidence="3 4" key="1">
    <citation type="journal article" date="2015" name="Genome Announc.">
        <title>Expanding the biotechnology potential of lactobacilli through comparative genomics of 213 strains and associated genera.</title>
        <authorList>
            <person name="Sun Z."/>
            <person name="Harris H.M."/>
            <person name="McCann A."/>
            <person name="Guo C."/>
            <person name="Argimon S."/>
            <person name="Zhang W."/>
            <person name="Yang X."/>
            <person name="Jeffery I.B."/>
            <person name="Cooney J.C."/>
            <person name="Kagawa T.F."/>
            <person name="Liu W."/>
            <person name="Song Y."/>
            <person name="Salvetti E."/>
            <person name="Wrobel A."/>
            <person name="Rasinkangas P."/>
            <person name="Parkhill J."/>
            <person name="Rea M.C."/>
            <person name="O'Sullivan O."/>
            <person name="Ritari J."/>
            <person name="Douillard F.P."/>
            <person name="Paul Ross R."/>
            <person name="Yang R."/>
            <person name="Briner A.E."/>
            <person name="Felis G.E."/>
            <person name="de Vos W.M."/>
            <person name="Barrangou R."/>
            <person name="Klaenhammer T.R."/>
            <person name="Caufield P.W."/>
            <person name="Cui Y."/>
            <person name="Zhang H."/>
            <person name="O'Toole P.W."/>
        </authorList>
    </citation>
    <scope>NUCLEOTIDE SEQUENCE [LARGE SCALE GENOMIC DNA]</scope>
    <source>
        <strain evidence="3 4">DSM 18390</strain>
    </source>
</reference>
<dbReference type="PROSITE" id="PS50943">
    <property type="entry name" value="HTH_CROC1"/>
    <property type="match status" value="1"/>
</dbReference>
<keyword evidence="1" id="KW-0812">Transmembrane</keyword>
<feature type="transmembrane region" description="Helical" evidence="1">
    <location>
        <begin position="137"/>
        <end position="156"/>
    </location>
</feature>
<accession>A0A0R1YC18</accession>
<dbReference type="InterPro" id="IPR001387">
    <property type="entry name" value="Cro/C1-type_HTH"/>
</dbReference>
<dbReference type="InterPro" id="IPR010982">
    <property type="entry name" value="Lambda_DNA-bd_dom_sf"/>
</dbReference>
<evidence type="ECO:0000259" key="2">
    <source>
        <dbReference type="PROSITE" id="PS50943"/>
    </source>
</evidence>
<keyword evidence="1" id="KW-1133">Transmembrane helix</keyword>
<dbReference type="Proteomes" id="UP000051010">
    <property type="component" value="Unassembled WGS sequence"/>
</dbReference>
<dbReference type="Pfam" id="PF01381">
    <property type="entry name" value="HTH_3"/>
    <property type="match status" value="1"/>
</dbReference>
<dbReference type="CDD" id="cd00093">
    <property type="entry name" value="HTH_XRE"/>
    <property type="match status" value="1"/>
</dbReference>
<sequence>MRAAARLLSNLHSCICKINPHPLRVLNSVLRLLGAVLPTKVANRQNLVHRLPTSHVSHQTVSHWENGKTIPDIQSLILLCELYGITLKDLLSDDVDVIRANALMKRNKKRCIDIGITIIATYLSLIVGRWISFTLSMMLVTFFSTIGVILTVNLTMETKRLGLNTYKQLAKYLNTGSIPSMRRTKVSKFRIIILLSIGIFIGLLFSLSIGKFILGWNI</sequence>
<dbReference type="SUPFAM" id="SSF47413">
    <property type="entry name" value="lambda repressor-like DNA-binding domains"/>
    <property type="match status" value="1"/>
</dbReference>
<dbReference type="PATRIC" id="fig|1423786.4.peg.3150"/>
<organism evidence="3 4">
    <name type="scientific">Lentilactobacillus parafarraginis DSM 18390 = JCM 14109</name>
    <dbReference type="NCBI Taxonomy" id="1423786"/>
    <lineage>
        <taxon>Bacteria</taxon>
        <taxon>Bacillati</taxon>
        <taxon>Bacillota</taxon>
        <taxon>Bacilli</taxon>
        <taxon>Lactobacillales</taxon>
        <taxon>Lactobacillaceae</taxon>
        <taxon>Lentilactobacillus</taxon>
    </lineage>
</organism>
<proteinExistence type="predicted"/>
<evidence type="ECO:0000313" key="4">
    <source>
        <dbReference type="Proteomes" id="UP000051010"/>
    </source>
</evidence>